<dbReference type="RefSeq" id="WP_379871078.1">
    <property type="nucleotide sequence ID" value="NZ_JBHTBH010000005.1"/>
</dbReference>
<feature type="compositionally biased region" description="Low complexity" evidence="1">
    <location>
        <begin position="346"/>
        <end position="360"/>
    </location>
</feature>
<sequence>MSEEYVIRPDEIIVPELNVCELQTAAGALRSDGTGIAQLGNDIKSAWGGLEGNYIAPEADILLAAVNPVATAGDDFNSAISTVADALDDFAEEAGPIQARLRELKAEAVAFKAHIDANDDWREDEDKVEEFNELNDEILAKLNAYMAAERACANKITAIFGGTTFVAGEYGAEPTERDGRQVYGYTDVPEGVQTPWATPQEHDAGWLSDVGSGIWDFVSAPFLDAASMVGLYTEDGGWFDGNPIDNAKQYWGDTFDGVLSLVGVNGLSSAWDAWKEVAHSFVPWREWGDRPGYVITQGILNIGTTVAGVVLSATGVGAVVGAPLLAMRGSRILRALSGVRGDGPETPNAPNAPDAPNNPTDRSDLHIDQGPDRPGRDGGPSPDAELDAALDGLGIPRNQLDGLNESLDDAARLSELPDPPTPDTPTRPDTPDSTPSEPSRPDADTTPAEPTDRTPEPPTRDEPPAEAERPADSDRNDADTTPDGPDSETGDAPRTPDLDADADADQERRDADADASDPLQTPENLPTTRQIQELVERFGEDLDLADLAHPEGIIGELNDRQRELVNAGVPEGRAEMPIGDRPGGGSSPDLSPSARLDTPSGGGPSNDGIDLPPSGRGGTGTIDAPSGGSGPSGGGPDLPPGGRGGGPGGLPEGDGGSSDRETPESSADGSWHPENTDPAPPGYTWVKGDPPYVRRLEVRDDLPQLRWNWDKGEFQEVTGREREDFQPGTTREQAYDVLTRSDNSSLRKFVEVLTDFGLIDANNVDAAGRPIDILNAISNDPGADLGGRPHDYVRHFAKEQFREALVRHVLDQDVIVNDPRFTELLDRGLDADQAFRATSHELMLEASRDLASSDRGSLGEAWYQEMYASEGHSQVRISREQASQLGFQLEGNRRIDFVEVRDVRGVESGRVIEIKNVTTRLGDREERQIRDLLNIPGNEINVPGRNDPLPIRSVRVAFPDPRGTLSNATFLADFLEERRGAPIEIEIHGPEGLRRTLRANQESIDFLRNRTDLKEWLGLDGE</sequence>
<reference evidence="3" key="1">
    <citation type="journal article" date="2019" name="Int. J. Syst. Evol. Microbiol.">
        <title>The Global Catalogue of Microorganisms (GCM) 10K type strain sequencing project: providing services to taxonomists for standard genome sequencing and annotation.</title>
        <authorList>
            <consortium name="The Broad Institute Genomics Platform"/>
            <consortium name="The Broad Institute Genome Sequencing Center for Infectious Disease"/>
            <person name="Wu L."/>
            <person name="Ma J."/>
        </authorList>
    </citation>
    <scope>NUCLEOTIDE SEQUENCE [LARGE SCALE GENOMIC DNA]</scope>
    <source>
        <strain evidence="3">CGMCC 4.7382</strain>
    </source>
</reference>
<accession>A0ABW2KGB9</accession>
<feature type="compositionally biased region" description="Polar residues" evidence="1">
    <location>
        <begin position="519"/>
        <end position="531"/>
    </location>
</feature>
<feature type="compositionally biased region" description="Basic and acidic residues" evidence="1">
    <location>
        <begin position="450"/>
        <end position="478"/>
    </location>
</feature>
<dbReference type="EMBL" id="JBHTBH010000005">
    <property type="protein sequence ID" value="MFC7328418.1"/>
    <property type="molecule type" value="Genomic_DNA"/>
</dbReference>
<protein>
    <submittedName>
        <fullName evidence="2">Uncharacterized protein</fullName>
    </submittedName>
</protein>
<evidence type="ECO:0000313" key="2">
    <source>
        <dbReference type="EMBL" id="MFC7328418.1"/>
    </source>
</evidence>
<gene>
    <name evidence="2" type="ORF">ACFQRF_11750</name>
</gene>
<feature type="region of interest" description="Disordered" evidence="1">
    <location>
        <begin position="337"/>
        <end position="388"/>
    </location>
</feature>
<feature type="region of interest" description="Disordered" evidence="1">
    <location>
        <begin position="412"/>
        <end position="534"/>
    </location>
</feature>
<evidence type="ECO:0000313" key="3">
    <source>
        <dbReference type="Proteomes" id="UP001596540"/>
    </source>
</evidence>
<evidence type="ECO:0000256" key="1">
    <source>
        <dbReference type="SAM" id="MobiDB-lite"/>
    </source>
</evidence>
<dbReference type="Proteomes" id="UP001596540">
    <property type="component" value="Unassembled WGS sequence"/>
</dbReference>
<name>A0ABW2KGB9_9ACTN</name>
<proteinExistence type="predicted"/>
<keyword evidence="3" id="KW-1185">Reference proteome</keyword>
<feature type="region of interest" description="Disordered" evidence="1">
    <location>
        <begin position="552"/>
        <end position="686"/>
    </location>
</feature>
<comment type="caution">
    <text evidence="2">The sequence shown here is derived from an EMBL/GenBank/DDBJ whole genome shotgun (WGS) entry which is preliminary data.</text>
</comment>
<organism evidence="2 3">
    <name type="scientific">Marinactinospora rubrisoli</name>
    <dbReference type="NCBI Taxonomy" id="2715399"/>
    <lineage>
        <taxon>Bacteria</taxon>
        <taxon>Bacillati</taxon>
        <taxon>Actinomycetota</taxon>
        <taxon>Actinomycetes</taxon>
        <taxon>Streptosporangiales</taxon>
        <taxon>Nocardiopsidaceae</taxon>
        <taxon>Marinactinospora</taxon>
    </lineage>
</organism>
<feature type="compositionally biased region" description="Gly residues" evidence="1">
    <location>
        <begin position="627"/>
        <end position="656"/>
    </location>
</feature>
<feature type="compositionally biased region" description="Basic and acidic residues" evidence="1">
    <location>
        <begin position="361"/>
        <end position="376"/>
    </location>
</feature>